<dbReference type="Pfam" id="PF21028">
    <property type="entry name" value="DUF1285_C"/>
    <property type="match status" value="1"/>
</dbReference>
<dbReference type="KEGG" id="por:APT59_15775"/>
<dbReference type="AlphaFoldDB" id="A0A0U4P3U9"/>
<sequence length="186" mass="20927">MTQIDVTRNLLAQLPVAEDGKLPPVDLWHPPFCGDIDMRIARDGTWYHQGTPITRPAMVRLFSTILRRDPERYVLVTPVECVGIQVEDVPFLAVDVEWSGSGRDQVLDFLTNVGDRVAAGAEHPLRFTEQDDQPAPYVRVRGGLEARLNRAVFYRLMDRVEEGTHEGKAWLGLWSRGMFFPVAAAG</sequence>
<name>A0A0U4P3U9_9PSED</name>
<dbReference type="RefSeq" id="WP_059315727.1">
    <property type="nucleotide sequence ID" value="NZ_CP013987.1"/>
</dbReference>
<dbReference type="PIRSF" id="PIRSF029557">
    <property type="entry name" value="UCP029557"/>
    <property type="match status" value="1"/>
</dbReference>
<protein>
    <submittedName>
        <fullName evidence="3">Proteophosphoglycan</fullName>
    </submittedName>
</protein>
<dbReference type="InterPro" id="IPR048342">
    <property type="entry name" value="DUF1285_C"/>
</dbReference>
<evidence type="ECO:0000259" key="2">
    <source>
        <dbReference type="Pfam" id="PF21028"/>
    </source>
</evidence>
<gene>
    <name evidence="3" type="ORF">APT59_15775</name>
</gene>
<proteinExistence type="predicted"/>
<accession>A0A0U4P3U9</accession>
<feature type="domain" description="DUF1285" evidence="2">
    <location>
        <begin position="90"/>
        <end position="182"/>
    </location>
</feature>
<dbReference type="InterPro" id="IPR023361">
    <property type="entry name" value="DUF1285_beta_roll_sf"/>
</dbReference>
<dbReference type="EMBL" id="CP013987">
    <property type="protein sequence ID" value="ALZ85585.1"/>
    <property type="molecule type" value="Genomic_DNA"/>
</dbReference>
<dbReference type="Gene3D" id="3.10.540.10">
    <property type="entry name" value="duf1285 like domain"/>
    <property type="match status" value="1"/>
</dbReference>
<dbReference type="Gene3D" id="2.30.270.10">
    <property type="entry name" value="duf1285 protein"/>
    <property type="match status" value="1"/>
</dbReference>
<dbReference type="Gene3D" id="2.20.70.10">
    <property type="match status" value="1"/>
</dbReference>
<feature type="domain" description="DUF1285" evidence="1">
    <location>
        <begin position="23"/>
        <end position="89"/>
    </location>
</feature>
<reference evidence="3 4" key="1">
    <citation type="submission" date="2016-01" db="EMBL/GenBank/DDBJ databases">
        <title>Annotation of Pseudomonas oryzihabitans USDA-ARS-USMARC-56511.</title>
        <authorList>
            <person name="Harhay G.P."/>
            <person name="Harhay D.M."/>
            <person name="Smith T.P.L."/>
            <person name="Bono J.L."/>
            <person name="Heaton M.P."/>
            <person name="Clawson M.L."/>
            <person name="Chitko-Mckown C.G."/>
            <person name="Capik S.F."/>
            <person name="DeDonder K.D."/>
            <person name="Apley M.D."/>
            <person name="Lubbers B.V."/>
            <person name="White B.J."/>
            <person name="Larson R.L."/>
        </authorList>
    </citation>
    <scope>NUCLEOTIDE SEQUENCE [LARGE SCALE GENOMIC DNA]</scope>
    <source>
        <strain evidence="3 4">USDA-ARS-USMARC-56511</strain>
    </source>
</reference>
<dbReference type="Pfam" id="PF06938">
    <property type="entry name" value="DUF1285_N"/>
    <property type="match status" value="1"/>
</dbReference>
<dbReference type="InterPro" id="IPR048341">
    <property type="entry name" value="DUF1285_N"/>
</dbReference>
<evidence type="ECO:0000313" key="4">
    <source>
        <dbReference type="Proteomes" id="UP000064137"/>
    </source>
</evidence>
<dbReference type="Proteomes" id="UP000064137">
    <property type="component" value="Chromosome"/>
</dbReference>
<evidence type="ECO:0000259" key="1">
    <source>
        <dbReference type="Pfam" id="PF06938"/>
    </source>
</evidence>
<evidence type="ECO:0000313" key="3">
    <source>
        <dbReference type="EMBL" id="ALZ85585.1"/>
    </source>
</evidence>
<organism evidence="3 4">
    <name type="scientific">Pseudomonas oryzihabitans</name>
    <dbReference type="NCBI Taxonomy" id="47885"/>
    <lineage>
        <taxon>Bacteria</taxon>
        <taxon>Pseudomonadati</taxon>
        <taxon>Pseudomonadota</taxon>
        <taxon>Gammaproteobacteria</taxon>
        <taxon>Pseudomonadales</taxon>
        <taxon>Pseudomonadaceae</taxon>
        <taxon>Pseudomonas</taxon>
    </lineage>
</organism>
<dbReference type="InterPro" id="IPR010707">
    <property type="entry name" value="DUF1285"/>
</dbReference>